<dbReference type="Proteomes" id="UP001470809">
    <property type="component" value="Chromosome"/>
</dbReference>
<protein>
    <submittedName>
        <fullName evidence="2">Serine hydrolase domain-containing protein</fullName>
        <ecNumber evidence="2">3.-.-.-</ecNumber>
    </submittedName>
</protein>
<dbReference type="AlphaFoldDB" id="A0AAN0MC00"/>
<accession>A0AAN0MC00</accession>
<dbReference type="SUPFAM" id="SSF56601">
    <property type="entry name" value="beta-lactamase/transpeptidase-like"/>
    <property type="match status" value="1"/>
</dbReference>
<reference evidence="3" key="1">
    <citation type="submission" date="2024-04" db="EMBL/GenBank/DDBJ databases">
        <title>Phylogenomic analyses of a clade within the roseobacter group suggest taxonomic reassignments of species of the genera Aestuariivita, Citreicella, Loktanella, Nautella, Pelagibaca, Ruegeria, Thalassobius, Thiobacimonas and Tropicibacter, and the proposal o.</title>
        <authorList>
            <person name="Jeon C.O."/>
        </authorList>
    </citation>
    <scope>NUCLEOTIDE SEQUENCE [LARGE SCALE GENOMIC DNA]</scope>
    <source>
        <strain evidence="3">SS1-5</strain>
    </source>
</reference>
<name>A0AAN0MC00_9RHOB</name>
<dbReference type="InterPro" id="IPR012338">
    <property type="entry name" value="Beta-lactam/transpept-like"/>
</dbReference>
<dbReference type="GO" id="GO:0016787">
    <property type="term" value="F:hydrolase activity"/>
    <property type="evidence" value="ECO:0007669"/>
    <property type="project" value="UniProtKB-KW"/>
</dbReference>
<dbReference type="KEGG" id="yrh:AABB31_07695"/>
<dbReference type="EC" id="3.-.-.-" evidence="2"/>
<proteinExistence type="predicted"/>
<gene>
    <name evidence="2" type="ORF">AABB31_07695</name>
</gene>
<keyword evidence="2" id="KW-0378">Hydrolase</keyword>
<evidence type="ECO:0000259" key="1">
    <source>
        <dbReference type="Pfam" id="PF00144"/>
    </source>
</evidence>
<dbReference type="PANTHER" id="PTHR46825">
    <property type="entry name" value="D-ALANYL-D-ALANINE-CARBOXYPEPTIDASE/ENDOPEPTIDASE AMPH"/>
    <property type="match status" value="1"/>
</dbReference>
<dbReference type="RefSeq" id="WP_373635767.1">
    <property type="nucleotide sequence ID" value="NZ_CP151767.2"/>
</dbReference>
<dbReference type="Pfam" id="PF00144">
    <property type="entry name" value="Beta-lactamase"/>
    <property type="match status" value="1"/>
</dbReference>
<evidence type="ECO:0000313" key="2">
    <source>
        <dbReference type="EMBL" id="WZU68749.2"/>
    </source>
</evidence>
<dbReference type="InterPro" id="IPR050491">
    <property type="entry name" value="AmpC-like"/>
</dbReference>
<keyword evidence="3" id="KW-1185">Reference proteome</keyword>
<evidence type="ECO:0000313" key="3">
    <source>
        <dbReference type="Proteomes" id="UP001470809"/>
    </source>
</evidence>
<dbReference type="PANTHER" id="PTHR46825:SF9">
    <property type="entry name" value="BETA-LACTAMASE-RELATED DOMAIN-CONTAINING PROTEIN"/>
    <property type="match status" value="1"/>
</dbReference>
<dbReference type="Gene3D" id="3.40.710.10">
    <property type="entry name" value="DD-peptidase/beta-lactamase superfamily"/>
    <property type="match status" value="1"/>
</dbReference>
<dbReference type="EMBL" id="CP151767">
    <property type="protein sequence ID" value="WZU68749.2"/>
    <property type="molecule type" value="Genomic_DNA"/>
</dbReference>
<reference evidence="2 3" key="2">
    <citation type="submission" date="2024-08" db="EMBL/GenBank/DDBJ databases">
        <title>Phylogenomic analyses of a clade within the roseobacter group suggest taxonomic reassignments of species of the genera Aestuariivita, Citreicella, Loktanella, Nautella, Pelagibaca, Ruegeria, Thalassobius, Thiobacimonas and Tropicibacter, and the proposal o.</title>
        <authorList>
            <person name="Jeon C.O."/>
        </authorList>
    </citation>
    <scope>NUCLEOTIDE SEQUENCE [LARGE SCALE GENOMIC DNA]</scope>
    <source>
        <strain evidence="2 3">SS1-5</strain>
    </source>
</reference>
<dbReference type="InterPro" id="IPR001466">
    <property type="entry name" value="Beta-lactam-related"/>
</dbReference>
<feature type="domain" description="Beta-lactamase-related" evidence="1">
    <location>
        <begin position="10"/>
        <end position="308"/>
    </location>
</feature>
<sequence length="326" mass="34991">MTGPFAFCGIAVALNGRRQFATSTAPGIAAHEESAFRVASISKVAVGQALASLLKTARVGWDTDISDLLGWSLRHPNPAARPVTIGMVASHSAGLTDAAGYLIPPAMTLQDWCQHRSVFDAEPGARFAYCNLGYIVLAQVLEKLSGKAFPQMLTDLPQGAGFNWAGVASAIRAGRLPTYRQQQGKFQPQIDHTITTPPDDGQHPGMFSPQGGLRCSLRGLLDMAEALETADMTPLWTPQMGPGDYLDGAFESYGAGLQIFEHPRFYPRPLIGHFGNAYGFAGGIWFDRKRGCSFAYALNGLPMGAESDAVLAEENRIFDVIAELEG</sequence>
<organism evidence="2 3">
    <name type="scientific">Yoonia rhodophyticola</name>
    <dbReference type="NCBI Taxonomy" id="3137370"/>
    <lineage>
        <taxon>Bacteria</taxon>
        <taxon>Pseudomonadati</taxon>
        <taxon>Pseudomonadota</taxon>
        <taxon>Alphaproteobacteria</taxon>
        <taxon>Rhodobacterales</taxon>
        <taxon>Paracoccaceae</taxon>
        <taxon>Yoonia</taxon>
    </lineage>
</organism>